<evidence type="ECO:0000256" key="8">
    <source>
        <dbReference type="ARBA" id="ARBA00022842"/>
    </source>
</evidence>
<dbReference type="GO" id="GO:0005737">
    <property type="term" value="C:cytoplasm"/>
    <property type="evidence" value="ECO:0007669"/>
    <property type="project" value="UniProtKB-SubCell"/>
</dbReference>
<sequence>MIILGIDPGYAIVGWGVIEYKGTSHRPVAFGAITTEAHTDFNQRLEQIYNDTVELIGHAKPDAMSIEKLYFNTNTTTAIQVAQARGVILLAAQQARIPVYEYTPLQVKTAVTGYGRALKPQVMEMTRRLLHLKEVPKPDDTADALAIAITHTQAAGTNLRDTMMKRGIK</sequence>
<dbReference type="GO" id="GO:0048476">
    <property type="term" value="C:Holliday junction resolvase complex"/>
    <property type="evidence" value="ECO:0007669"/>
    <property type="project" value="UniProtKB-UniRule"/>
</dbReference>
<keyword evidence="7 13" id="KW-0378">Hydrolase</keyword>
<feature type="active site" evidence="13">
    <location>
        <position position="7"/>
    </location>
</feature>
<keyword evidence="8 13" id="KW-0460">Magnesium</keyword>
<keyword evidence="11 13" id="KW-0234">DNA repair</keyword>
<keyword evidence="5 13" id="KW-0255">Endonuclease</keyword>
<comment type="subunit">
    <text evidence="13">Homodimer which binds Holliday junction (HJ) DNA. The HJ becomes 2-fold symmetrical on binding to RuvC with unstacked arms; it has a different conformation from HJ DNA in complex with RuvA. In the full resolvosome a probable DNA-RuvA(4)-RuvB(12)-RuvC(2) complex forms which resolves the HJ.</text>
</comment>
<evidence type="ECO:0000256" key="6">
    <source>
        <dbReference type="ARBA" id="ARBA00022763"/>
    </source>
</evidence>
<proteinExistence type="inferred from homology"/>
<comment type="subcellular location">
    <subcellularLocation>
        <location evidence="13">Cytoplasm</location>
    </subcellularLocation>
</comment>
<evidence type="ECO:0000256" key="4">
    <source>
        <dbReference type="ARBA" id="ARBA00022723"/>
    </source>
</evidence>
<evidence type="ECO:0000256" key="11">
    <source>
        <dbReference type="ARBA" id="ARBA00023204"/>
    </source>
</evidence>
<dbReference type="PROSITE" id="PS01321">
    <property type="entry name" value="RUVC"/>
    <property type="match status" value="1"/>
</dbReference>
<accession>A0A934TXP8</accession>
<dbReference type="GO" id="GO:0008821">
    <property type="term" value="F:crossover junction DNA endonuclease activity"/>
    <property type="evidence" value="ECO:0007669"/>
    <property type="project" value="UniProtKB-UniRule"/>
</dbReference>
<reference evidence="15" key="1">
    <citation type="submission" date="2021-01" db="EMBL/GenBank/DDBJ databases">
        <title>Genome public.</title>
        <authorList>
            <person name="Liu C."/>
            <person name="Sun Q."/>
        </authorList>
    </citation>
    <scope>NUCLEOTIDE SEQUENCE</scope>
    <source>
        <strain evidence="15">M6</strain>
    </source>
</reference>
<dbReference type="Pfam" id="PF02075">
    <property type="entry name" value="RuvC"/>
    <property type="match status" value="1"/>
</dbReference>
<comment type="similarity">
    <text evidence="1 13">Belongs to the RuvC family.</text>
</comment>
<comment type="caution">
    <text evidence="15">The sequence shown here is derived from an EMBL/GenBank/DDBJ whole genome shotgun (WGS) entry which is preliminary data.</text>
</comment>
<dbReference type="Gene3D" id="3.30.420.10">
    <property type="entry name" value="Ribonuclease H-like superfamily/Ribonuclease H"/>
    <property type="match status" value="1"/>
</dbReference>
<gene>
    <name evidence="13 15" type="primary">ruvC</name>
    <name evidence="15" type="ORF">JKK62_00585</name>
</gene>
<dbReference type="FunFam" id="3.30.420.10:FF:000002">
    <property type="entry name" value="Crossover junction endodeoxyribonuclease RuvC"/>
    <property type="match status" value="1"/>
</dbReference>
<evidence type="ECO:0000256" key="1">
    <source>
        <dbReference type="ARBA" id="ARBA00009518"/>
    </source>
</evidence>
<feature type="active site" evidence="13">
    <location>
        <position position="67"/>
    </location>
</feature>
<dbReference type="InterPro" id="IPR012337">
    <property type="entry name" value="RNaseH-like_sf"/>
</dbReference>
<evidence type="ECO:0000313" key="15">
    <source>
        <dbReference type="EMBL" id="MBK6087166.1"/>
    </source>
</evidence>
<evidence type="ECO:0000256" key="2">
    <source>
        <dbReference type="ARBA" id="ARBA00022490"/>
    </source>
</evidence>
<dbReference type="Proteomes" id="UP000633365">
    <property type="component" value="Unassembled WGS sequence"/>
</dbReference>
<evidence type="ECO:0000256" key="5">
    <source>
        <dbReference type="ARBA" id="ARBA00022759"/>
    </source>
</evidence>
<keyword evidence="10 13" id="KW-0233">DNA recombination</keyword>
<dbReference type="InterPro" id="IPR002176">
    <property type="entry name" value="X-over_junc_endoDNase_RuvC"/>
</dbReference>
<protein>
    <recommendedName>
        <fullName evidence="13 14">Crossover junction endodeoxyribonuclease RuvC</fullName>
        <ecNumber evidence="13 14">3.1.21.10</ecNumber>
    </recommendedName>
    <alternativeName>
        <fullName evidence="13">Holliday junction nuclease RuvC</fullName>
    </alternativeName>
    <alternativeName>
        <fullName evidence="13">Holliday junction resolvase RuvC</fullName>
    </alternativeName>
</protein>
<organism evidence="15 16">
    <name type="scientific">Ruminococcus difficilis</name>
    <dbReference type="NCBI Taxonomy" id="2763069"/>
    <lineage>
        <taxon>Bacteria</taxon>
        <taxon>Bacillati</taxon>
        <taxon>Bacillota</taxon>
        <taxon>Clostridia</taxon>
        <taxon>Eubacteriales</taxon>
        <taxon>Oscillospiraceae</taxon>
        <taxon>Ruminococcus</taxon>
    </lineage>
</organism>
<evidence type="ECO:0000256" key="3">
    <source>
        <dbReference type="ARBA" id="ARBA00022722"/>
    </source>
</evidence>
<dbReference type="HAMAP" id="MF_00034">
    <property type="entry name" value="RuvC"/>
    <property type="match status" value="1"/>
</dbReference>
<evidence type="ECO:0000256" key="10">
    <source>
        <dbReference type="ARBA" id="ARBA00023172"/>
    </source>
</evidence>
<evidence type="ECO:0000256" key="12">
    <source>
        <dbReference type="ARBA" id="ARBA00029354"/>
    </source>
</evidence>
<dbReference type="SUPFAM" id="SSF53098">
    <property type="entry name" value="Ribonuclease H-like"/>
    <property type="match status" value="1"/>
</dbReference>
<dbReference type="GO" id="GO:0000287">
    <property type="term" value="F:magnesium ion binding"/>
    <property type="evidence" value="ECO:0007669"/>
    <property type="project" value="UniProtKB-UniRule"/>
</dbReference>
<evidence type="ECO:0000256" key="9">
    <source>
        <dbReference type="ARBA" id="ARBA00023125"/>
    </source>
</evidence>
<comment type="catalytic activity">
    <reaction evidence="12 13">
        <text>Endonucleolytic cleavage at a junction such as a reciprocal single-stranded crossover between two homologous DNA duplexes (Holliday junction).</text>
        <dbReference type="EC" id="3.1.21.10"/>
    </reaction>
</comment>
<keyword evidence="4 13" id="KW-0479">Metal-binding</keyword>
<dbReference type="PRINTS" id="PR00696">
    <property type="entry name" value="RSOLVASERUVC"/>
</dbReference>
<name>A0A934TXP8_9FIRM</name>
<evidence type="ECO:0000256" key="14">
    <source>
        <dbReference type="NCBIfam" id="TIGR00228"/>
    </source>
</evidence>
<keyword evidence="16" id="KW-1185">Reference proteome</keyword>
<feature type="binding site" evidence="13">
    <location>
        <position position="67"/>
    </location>
    <ligand>
        <name>Mg(2+)</name>
        <dbReference type="ChEBI" id="CHEBI:18420"/>
        <label>2</label>
    </ligand>
</feature>
<dbReference type="InterPro" id="IPR020563">
    <property type="entry name" value="X-over_junc_endoDNase_Mg_BS"/>
</dbReference>
<keyword evidence="6 13" id="KW-0227">DNA damage</keyword>
<dbReference type="NCBIfam" id="NF000711">
    <property type="entry name" value="PRK00039.2-1"/>
    <property type="match status" value="1"/>
</dbReference>
<feature type="binding site" evidence="13">
    <location>
        <position position="7"/>
    </location>
    <ligand>
        <name>Mg(2+)</name>
        <dbReference type="ChEBI" id="CHEBI:18420"/>
        <label>1</label>
    </ligand>
</feature>
<feature type="binding site" evidence="13">
    <location>
        <position position="140"/>
    </location>
    <ligand>
        <name>Mg(2+)</name>
        <dbReference type="ChEBI" id="CHEBI:18420"/>
        <label>1</label>
    </ligand>
</feature>
<feature type="active site" evidence="13">
    <location>
        <position position="140"/>
    </location>
</feature>
<evidence type="ECO:0000256" key="13">
    <source>
        <dbReference type="HAMAP-Rule" id="MF_00034"/>
    </source>
</evidence>
<dbReference type="AlphaFoldDB" id="A0A934TXP8"/>
<keyword evidence="9 13" id="KW-0238">DNA-binding</keyword>
<dbReference type="EC" id="3.1.21.10" evidence="13 14"/>
<dbReference type="EMBL" id="JAEQMG010000010">
    <property type="protein sequence ID" value="MBK6087166.1"/>
    <property type="molecule type" value="Genomic_DNA"/>
</dbReference>
<dbReference type="GO" id="GO:0003677">
    <property type="term" value="F:DNA binding"/>
    <property type="evidence" value="ECO:0007669"/>
    <property type="project" value="UniProtKB-KW"/>
</dbReference>
<dbReference type="GO" id="GO:0006281">
    <property type="term" value="P:DNA repair"/>
    <property type="evidence" value="ECO:0007669"/>
    <property type="project" value="UniProtKB-UniRule"/>
</dbReference>
<keyword evidence="2 13" id="KW-0963">Cytoplasm</keyword>
<evidence type="ECO:0000313" key="16">
    <source>
        <dbReference type="Proteomes" id="UP000633365"/>
    </source>
</evidence>
<dbReference type="PANTHER" id="PTHR30194">
    <property type="entry name" value="CROSSOVER JUNCTION ENDODEOXYRIBONUCLEASE RUVC"/>
    <property type="match status" value="1"/>
</dbReference>
<comment type="function">
    <text evidence="13">The RuvA-RuvB-RuvC complex processes Holliday junction (HJ) DNA during genetic recombination and DNA repair. Endonuclease that resolves HJ intermediates. Cleaves cruciform DNA by making single-stranded nicks across the HJ at symmetrical positions within the homologous arms, yielding a 5'-phosphate and a 3'-hydroxyl group; requires a central core of homology in the junction. The consensus cleavage sequence is 5'-(A/T)TT(C/G)-3'. Cleavage occurs on the 3'-side of the TT dinucleotide at the point of strand exchange. HJ branch migration catalyzed by RuvA-RuvB allows RuvC to scan DNA until it finds its consensus sequence, where it cleaves and resolves the cruciform DNA.</text>
</comment>
<dbReference type="NCBIfam" id="TIGR00228">
    <property type="entry name" value="ruvC"/>
    <property type="match status" value="1"/>
</dbReference>
<comment type="cofactor">
    <cofactor evidence="13">
        <name>Mg(2+)</name>
        <dbReference type="ChEBI" id="CHEBI:18420"/>
    </cofactor>
    <text evidence="13">Binds 2 Mg(2+) ion per subunit.</text>
</comment>
<dbReference type="GO" id="GO:0006310">
    <property type="term" value="P:DNA recombination"/>
    <property type="evidence" value="ECO:0007669"/>
    <property type="project" value="UniProtKB-UniRule"/>
</dbReference>
<dbReference type="RefSeq" id="WP_186833622.1">
    <property type="nucleotide sequence ID" value="NZ_JAEQMG010000010.1"/>
</dbReference>
<evidence type="ECO:0000256" key="7">
    <source>
        <dbReference type="ARBA" id="ARBA00022801"/>
    </source>
</evidence>
<keyword evidence="3 13" id="KW-0540">Nuclease</keyword>
<dbReference type="InterPro" id="IPR036397">
    <property type="entry name" value="RNaseH_sf"/>
</dbReference>
<dbReference type="PANTHER" id="PTHR30194:SF3">
    <property type="entry name" value="CROSSOVER JUNCTION ENDODEOXYRIBONUCLEASE RUVC"/>
    <property type="match status" value="1"/>
</dbReference>
<dbReference type="CDD" id="cd16962">
    <property type="entry name" value="RuvC"/>
    <property type="match status" value="1"/>
</dbReference>